<reference evidence="5 6" key="1">
    <citation type="journal article" date="2019" name="Sci. Rep.">
        <title>A high-quality genome of Eragrostis curvula grass provides insights into Poaceae evolution and supports new strategies to enhance forage quality.</title>
        <authorList>
            <person name="Carballo J."/>
            <person name="Santos B.A.C.M."/>
            <person name="Zappacosta D."/>
            <person name="Garbus I."/>
            <person name="Selva J.P."/>
            <person name="Gallo C.A."/>
            <person name="Diaz A."/>
            <person name="Albertini E."/>
            <person name="Caccamo M."/>
            <person name="Echenique V."/>
        </authorList>
    </citation>
    <scope>NUCLEOTIDE SEQUENCE [LARGE SCALE GENOMIC DNA]</scope>
    <source>
        <strain evidence="6">cv. Victoria</strain>
        <tissue evidence="5">Leaf</tissue>
    </source>
</reference>
<comment type="caution">
    <text evidence="5">The sequence shown here is derived from an EMBL/GenBank/DDBJ whole genome shotgun (WGS) entry which is preliminary data.</text>
</comment>
<dbReference type="InterPro" id="IPR016167">
    <property type="entry name" value="FAD-bd_PCMH_sub1"/>
</dbReference>
<protein>
    <recommendedName>
        <fullName evidence="4">Berberine/berberine-like domain-containing protein</fullName>
    </recommendedName>
</protein>
<name>A0A5J9V7F3_9POAL</name>
<gene>
    <name evidence="5" type="ORF">EJB05_23044</name>
</gene>
<dbReference type="Gene3D" id="3.30.465.10">
    <property type="match status" value="1"/>
</dbReference>
<proteinExistence type="predicted"/>
<dbReference type="AlphaFoldDB" id="A0A5J9V7F3"/>
<dbReference type="OrthoDB" id="407275at2759"/>
<dbReference type="InterPro" id="IPR016169">
    <property type="entry name" value="FAD-bd_PCMH_sub2"/>
</dbReference>
<dbReference type="EMBL" id="RWGY01000011">
    <property type="protein sequence ID" value="TVU31361.1"/>
    <property type="molecule type" value="Genomic_DNA"/>
</dbReference>
<dbReference type="GO" id="GO:0050660">
    <property type="term" value="F:flavin adenine dinucleotide binding"/>
    <property type="evidence" value="ECO:0007669"/>
    <property type="project" value="InterPro"/>
</dbReference>
<dbReference type="Pfam" id="PF08031">
    <property type="entry name" value="BBE"/>
    <property type="match status" value="1"/>
</dbReference>
<organism evidence="5 6">
    <name type="scientific">Eragrostis curvula</name>
    <name type="common">weeping love grass</name>
    <dbReference type="NCBI Taxonomy" id="38414"/>
    <lineage>
        <taxon>Eukaryota</taxon>
        <taxon>Viridiplantae</taxon>
        <taxon>Streptophyta</taxon>
        <taxon>Embryophyta</taxon>
        <taxon>Tracheophyta</taxon>
        <taxon>Spermatophyta</taxon>
        <taxon>Magnoliopsida</taxon>
        <taxon>Liliopsida</taxon>
        <taxon>Poales</taxon>
        <taxon>Poaceae</taxon>
        <taxon>PACMAD clade</taxon>
        <taxon>Chloridoideae</taxon>
        <taxon>Eragrostideae</taxon>
        <taxon>Eragrostidinae</taxon>
        <taxon>Eragrostis</taxon>
    </lineage>
</organism>
<keyword evidence="2" id="KW-0274">FAD</keyword>
<keyword evidence="1" id="KW-0285">Flavoprotein</keyword>
<evidence type="ECO:0000256" key="3">
    <source>
        <dbReference type="SAM" id="MobiDB-lite"/>
    </source>
</evidence>
<dbReference type="InterPro" id="IPR012951">
    <property type="entry name" value="BBE"/>
</dbReference>
<dbReference type="GO" id="GO:0016491">
    <property type="term" value="F:oxidoreductase activity"/>
    <property type="evidence" value="ECO:0007669"/>
    <property type="project" value="InterPro"/>
</dbReference>
<evidence type="ECO:0000313" key="6">
    <source>
        <dbReference type="Proteomes" id="UP000324897"/>
    </source>
</evidence>
<dbReference type="Gene3D" id="3.30.43.10">
    <property type="entry name" value="Uridine Diphospho-n-acetylenolpyruvylglucosamine Reductase, domain 2"/>
    <property type="match status" value="1"/>
</dbReference>
<accession>A0A5J9V7F3</accession>
<keyword evidence="6" id="KW-1185">Reference proteome</keyword>
<feature type="domain" description="Berberine/berberine-like" evidence="4">
    <location>
        <begin position="124"/>
        <end position="182"/>
    </location>
</feature>
<evidence type="ECO:0000313" key="5">
    <source>
        <dbReference type="EMBL" id="TVU31361.1"/>
    </source>
</evidence>
<evidence type="ECO:0000256" key="2">
    <source>
        <dbReference type="ARBA" id="ARBA00022827"/>
    </source>
</evidence>
<evidence type="ECO:0000259" key="4">
    <source>
        <dbReference type="Pfam" id="PF08031"/>
    </source>
</evidence>
<dbReference type="PANTHER" id="PTHR32448">
    <property type="entry name" value="OS08G0158400 PROTEIN"/>
    <property type="match status" value="1"/>
</dbReference>
<feature type="region of interest" description="Disordered" evidence="3">
    <location>
        <begin position="45"/>
        <end position="68"/>
    </location>
</feature>
<sequence>MPTKTSHVQTAVLCGRLHVHSGGHDYEGISYRATRPEEFAVVDLTTGRGSTPAPRKSSPGSTAPKGRQASHIAAVTCCTRTRTGVPFNIQYVVWSGSDGTMQMNSINGLYKIMEPFVCKNPRSVYVNYLDLDHGQNAVVRGVLSFDSGKVGDRYLGAANFKRLAITKAKVDPGDFFRNEQTILPITYRVLKLGRSLM</sequence>
<dbReference type="Proteomes" id="UP000324897">
    <property type="component" value="Chromosome 1"/>
</dbReference>
<dbReference type="Gramene" id="TVU31361">
    <property type="protein sequence ID" value="TVU31361"/>
    <property type="gene ID" value="EJB05_23044"/>
</dbReference>
<evidence type="ECO:0000256" key="1">
    <source>
        <dbReference type="ARBA" id="ARBA00022630"/>
    </source>
</evidence>
<feature type="non-terminal residue" evidence="5">
    <location>
        <position position="1"/>
    </location>
</feature>